<dbReference type="EMBL" id="LJUO01000062">
    <property type="protein sequence ID" value="KPK71431.1"/>
    <property type="molecule type" value="Genomic_DNA"/>
</dbReference>
<sequence>MDIETKIVHGGQHPDKETGAVSPPIYQTSTFAFKSADHGARLFSGEEEGYIYTRLSNPTIDLLASKLATLESTEAGVIFSSGLSAIFNLVVTAAQAGDHIISDNTIYGGTYALLSSILPRLGITVTFINAADIDEYAKAVTKETKLVFIETPANPTLKVIDIERCVEIAHKKGVPVCVDNTFATPYLQRPIELGADVVTHSMTKYLGGHGDIIGGAVVGKKDFIKELWNNAKEIGGSNSPFNAWLVLRGIKTLAVRMERHCDNAMKIAEFLTRHPKVERVYYPGLPTDPGHKTARKQMVKFGGMLGFDVKGGKAAGKKLMDSVKLCIIAVSLGDVDTLIEHPASMTHSTYTDEGLAESGIKPGFVRISVGLESAKDLIADLDQALSKI</sequence>
<comment type="cofactor">
    <cofactor evidence="1 4">
        <name>pyridoxal 5'-phosphate</name>
        <dbReference type="ChEBI" id="CHEBI:597326"/>
    </cofactor>
</comment>
<dbReference type="GO" id="GO:0009086">
    <property type="term" value="P:methionine biosynthetic process"/>
    <property type="evidence" value="ECO:0007669"/>
    <property type="project" value="UniProtKB-ARBA"/>
</dbReference>
<feature type="modified residue" description="N6-(pyridoxal phosphate)lysine" evidence="3">
    <location>
        <position position="204"/>
    </location>
</feature>
<dbReference type="Proteomes" id="UP000051096">
    <property type="component" value="Unassembled WGS sequence"/>
</dbReference>
<feature type="compositionally biased region" description="Basic and acidic residues" evidence="5">
    <location>
        <begin position="1"/>
        <end position="18"/>
    </location>
</feature>
<dbReference type="Gene3D" id="3.90.1150.10">
    <property type="entry name" value="Aspartate Aminotransferase, domain 1"/>
    <property type="match status" value="1"/>
</dbReference>
<evidence type="ECO:0000313" key="6">
    <source>
        <dbReference type="EMBL" id="KPK71431.1"/>
    </source>
</evidence>
<dbReference type="AlphaFoldDB" id="A0A0S8GEE9"/>
<dbReference type="InterPro" id="IPR015421">
    <property type="entry name" value="PyrdxlP-dep_Trfase_major"/>
</dbReference>
<dbReference type="GO" id="GO:0030170">
    <property type="term" value="F:pyridoxal phosphate binding"/>
    <property type="evidence" value="ECO:0007669"/>
    <property type="project" value="InterPro"/>
</dbReference>
<evidence type="ECO:0000256" key="5">
    <source>
        <dbReference type="SAM" id="MobiDB-lite"/>
    </source>
</evidence>
<dbReference type="InterPro" id="IPR015424">
    <property type="entry name" value="PyrdxlP-dep_Trfase"/>
</dbReference>
<dbReference type="Pfam" id="PF01053">
    <property type="entry name" value="Cys_Met_Meta_PP"/>
    <property type="match status" value="1"/>
</dbReference>
<dbReference type="PATRIC" id="fig|1703780.3.peg.158"/>
<evidence type="ECO:0000256" key="1">
    <source>
        <dbReference type="ARBA" id="ARBA00001933"/>
    </source>
</evidence>
<dbReference type="PIRSF" id="PIRSF001434">
    <property type="entry name" value="CGS"/>
    <property type="match status" value="1"/>
</dbReference>
<dbReference type="InterPro" id="IPR000277">
    <property type="entry name" value="Cys/Met-Metab_PyrdxlP-dep_enz"/>
</dbReference>
<protein>
    <submittedName>
        <fullName evidence="6">Methionine gamma-lyase</fullName>
        <ecNumber evidence="6">4.4.1.11</ecNumber>
    </submittedName>
</protein>
<dbReference type="GO" id="GO:0018826">
    <property type="term" value="F:methionine gamma-lyase activity"/>
    <property type="evidence" value="ECO:0007669"/>
    <property type="project" value="UniProtKB-EC"/>
</dbReference>
<dbReference type="GO" id="GO:0019346">
    <property type="term" value="P:transsulfuration"/>
    <property type="evidence" value="ECO:0007669"/>
    <property type="project" value="InterPro"/>
</dbReference>
<dbReference type="SUPFAM" id="SSF53383">
    <property type="entry name" value="PLP-dependent transferases"/>
    <property type="match status" value="1"/>
</dbReference>
<dbReference type="InterPro" id="IPR015422">
    <property type="entry name" value="PyrdxlP-dep_Trfase_small"/>
</dbReference>
<gene>
    <name evidence="6" type="ORF">AMJ87_07185</name>
</gene>
<dbReference type="EC" id="4.4.1.11" evidence="6"/>
<dbReference type="CDD" id="cd00614">
    <property type="entry name" value="CGS_like"/>
    <property type="match status" value="1"/>
</dbReference>
<comment type="similarity">
    <text evidence="4">Belongs to the trans-sulfuration enzymes family.</text>
</comment>
<dbReference type="PANTHER" id="PTHR11808">
    <property type="entry name" value="TRANS-SULFURATION ENZYME FAMILY MEMBER"/>
    <property type="match status" value="1"/>
</dbReference>
<reference evidence="6 7" key="1">
    <citation type="journal article" date="2015" name="Microbiome">
        <title>Genomic resolution of linkages in carbon, nitrogen, and sulfur cycling among widespread estuary sediment bacteria.</title>
        <authorList>
            <person name="Baker B.J."/>
            <person name="Lazar C.S."/>
            <person name="Teske A.P."/>
            <person name="Dick G.J."/>
        </authorList>
    </citation>
    <scope>NUCLEOTIDE SEQUENCE [LARGE SCALE GENOMIC DNA]</scope>
    <source>
        <strain evidence="6">SM23_60</strain>
    </source>
</reference>
<keyword evidence="6" id="KW-0456">Lyase</keyword>
<accession>A0A0S8GEE9</accession>
<evidence type="ECO:0000313" key="7">
    <source>
        <dbReference type="Proteomes" id="UP000051096"/>
    </source>
</evidence>
<evidence type="ECO:0000256" key="3">
    <source>
        <dbReference type="PIRSR" id="PIRSR001434-2"/>
    </source>
</evidence>
<name>A0A0S8GEE9_UNCW3</name>
<organism evidence="6 7">
    <name type="scientific">candidate division WOR_3 bacterium SM23_60</name>
    <dbReference type="NCBI Taxonomy" id="1703780"/>
    <lineage>
        <taxon>Bacteria</taxon>
        <taxon>Bacteria division WOR-3</taxon>
    </lineage>
</organism>
<evidence type="ECO:0000256" key="2">
    <source>
        <dbReference type="ARBA" id="ARBA00022898"/>
    </source>
</evidence>
<dbReference type="Gene3D" id="3.40.640.10">
    <property type="entry name" value="Type I PLP-dependent aspartate aminotransferase-like (Major domain)"/>
    <property type="match status" value="1"/>
</dbReference>
<feature type="region of interest" description="Disordered" evidence="5">
    <location>
        <begin position="1"/>
        <end position="20"/>
    </location>
</feature>
<dbReference type="FunFam" id="3.40.640.10:FF:000046">
    <property type="entry name" value="Cystathionine gamma-lyase"/>
    <property type="match status" value="1"/>
</dbReference>
<dbReference type="GO" id="GO:0005737">
    <property type="term" value="C:cytoplasm"/>
    <property type="evidence" value="ECO:0007669"/>
    <property type="project" value="TreeGrafter"/>
</dbReference>
<evidence type="ECO:0000256" key="4">
    <source>
        <dbReference type="RuleBase" id="RU362118"/>
    </source>
</evidence>
<keyword evidence="2 3" id="KW-0663">Pyridoxal phosphate</keyword>
<dbReference type="FunFam" id="3.90.1150.10:FF:000033">
    <property type="entry name" value="Cystathionine gamma-synthase"/>
    <property type="match status" value="1"/>
</dbReference>
<proteinExistence type="inferred from homology"/>
<dbReference type="PANTHER" id="PTHR11808:SF80">
    <property type="entry name" value="CYSTATHIONINE GAMMA-LYASE"/>
    <property type="match status" value="1"/>
</dbReference>
<comment type="caution">
    <text evidence="6">The sequence shown here is derived from an EMBL/GenBank/DDBJ whole genome shotgun (WGS) entry which is preliminary data.</text>
</comment>